<proteinExistence type="inferred from homology"/>
<comment type="caution">
    <text evidence="3">The sequence shown here is derived from an EMBL/GenBank/DDBJ whole genome shotgun (WGS) entry which is preliminary data.</text>
</comment>
<dbReference type="PANTHER" id="PTHR43669:SF3">
    <property type="entry name" value="ALCOHOL DEHYDROGENASE, PUTATIVE (AFU_ORTHOLOGUE AFUA_3G03445)-RELATED"/>
    <property type="match status" value="1"/>
</dbReference>
<dbReference type="EMBL" id="SUQX01000089">
    <property type="protein sequence ID" value="TJX02880.1"/>
    <property type="molecule type" value="Genomic_DNA"/>
</dbReference>
<dbReference type="InterPro" id="IPR036291">
    <property type="entry name" value="NAD(P)-bd_dom_sf"/>
</dbReference>
<dbReference type="InterPro" id="IPR002347">
    <property type="entry name" value="SDR_fam"/>
</dbReference>
<keyword evidence="2" id="KW-0560">Oxidoreductase</keyword>
<gene>
    <name evidence="3" type="ORF">E8M63_13050</name>
</gene>
<evidence type="ECO:0000256" key="1">
    <source>
        <dbReference type="ARBA" id="ARBA00006484"/>
    </source>
</evidence>
<dbReference type="RefSeq" id="WP_146710682.1">
    <property type="nucleotide sequence ID" value="NZ_SUQX01000089.1"/>
</dbReference>
<evidence type="ECO:0000313" key="3">
    <source>
        <dbReference type="EMBL" id="TJX02880.1"/>
    </source>
</evidence>
<dbReference type="SUPFAM" id="SSF51735">
    <property type="entry name" value="NAD(P)-binding Rossmann-fold domains"/>
    <property type="match status" value="1"/>
</dbReference>
<accession>A0AAX2TLY8</accession>
<dbReference type="GO" id="GO:0016491">
    <property type="term" value="F:oxidoreductase activity"/>
    <property type="evidence" value="ECO:0007669"/>
    <property type="project" value="UniProtKB-KW"/>
</dbReference>
<evidence type="ECO:0000313" key="4">
    <source>
        <dbReference type="Proteomes" id="UP000307092"/>
    </source>
</evidence>
<protein>
    <submittedName>
        <fullName evidence="3">SDR family NAD(P)-dependent oxidoreductase</fullName>
    </submittedName>
</protein>
<dbReference type="PANTHER" id="PTHR43669">
    <property type="entry name" value="5-KETO-D-GLUCONATE 5-REDUCTASE"/>
    <property type="match status" value="1"/>
</dbReference>
<organism evidence="3 4">
    <name type="scientific">Neisseria gonorrhoeae</name>
    <dbReference type="NCBI Taxonomy" id="485"/>
    <lineage>
        <taxon>Bacteria</taxon>
        <taxon>Pseudomonadati</taxon>
        <taxon>Pseudomonadota</taxon>
        <taxon>Betaproteobacteria</taxon>
        <taxon>Neisseriales</taxon>
        <taxon>Neisseriaceae</taxon>
        <taxon>Neisseria</taxon>
    </lineage>
</organism>
<dbReference type="PRINTS" id="PR00081">
    <property type="entry name" value="GDHRDH"/>
</dbReference>
<sequence length="102" mass="9805">MMSFWPNAHALVTGAGSGIGAATAIALANAGVRVSIAGRRIDALKATAAALGKHAGAVVSIDVTGEAAVTKGIAQIAAEAGPIDILVNNAGKAGSAPFDKTG</sequence>
<dbReference type="Proteomes" id="UP000307092">
    <property type="component" value="Unassembled WGS sequence"/>
</dbReference>
<feature type="non-terminal residue" evidence="3">
    <location>
        <position position="102"/>
    </location>
</feature>
<dbReference type="Pfam" id="PF00106">
    <property type="entry name" value="adh_short"/>
    <property type="match status" value="1"/>
</dbReference>
<reference evidence="3 4" key="1">
    <citation type="submission" date="2019-04" db="EMBL/GenBank/DDBJ databases">
        <title>The CDC panel for molecular diagnostics of ciprofloxacin resistance and its use for research and clinical development.</title>
        <authorList>
            <person name="Liu H."/>
            <person name="Tang K."/>
            <person name="Pham C."/>
            <person name="Schmerer M."/>
        </authorList>
    </citation>
    <scope>NUCLEOTIDE SEQUENCE [LARGE SCALE GENOMIC DNA]</scope>
    <source>
        <strain evidence="3 4">LRRBGS_0742</strain>
    </source>
</reference>
<dbReference type="AlphaFoldDB" id="A0AAX2TLY8"/>
<comment type="similarity">
    <text evidence="1">Belongs to the short-chain dehydrogenases/reductases (SDR) family.</text>
</comment>
<name>A0AAX2TLY8_NEIGO</name>
<dbReference type="Gene3D" id="3.40.50.720">
    <property type="entry name" value="NAD(P)-binding Rossmann-like Domain"/>
    <property type="match status" value="1"/>
</dbReference>
<evidence type="ECO:0000256" key="2">
    <source>
        <dbReference type="ARBA" id="ARBA00023002"/>
    </source>
</evidence>